<dbReference type="PANTHER" id="PTHR48051">
    <property type="match status" value="1"/>
</dbReference>
<dbReference type="Gene3D" id="3.80.10.10">
    <property type="entry name" value="Ribonuclease Inhibitor"/>
    <property type="match status" value="2"/>
</dbReference>
<keyword evidence="4" id="KW-1185">Reference proteome</keyword>
<evidence type="ECO:0000313" key="3">
    <source>
        <dbReference type="Ensembl" id="ENSEBUP00000010881.1"/>
    </source>
</evidence>
<dbReference type="InterPro" id="IPR032675">
    <property type="entry name" value="LRR_dom_sf"/>
</dbReference>
<organism evidence="3 4">
    <name type="scientific">Eptatretus burgeri</name>
    <name type="common">Inshore hagfish</name>
    <dbReference type="NCBI Taxonomy" id="7764"/>
    <lineage>
        <taxon>Eukaryota</taxon>
        <taxon>Metazoa</taxon>
        <taxon>Chordata</taxon>
        <taxon>Craniata</taxon>
        <taxon>Vertebrata</taxon>
        <taxon>Cyclostomata</taxon>
        <taxon>Myxini</taxon>
        <taxon>Myxiniformes</taxon>
        <taxon>Myxinidae</taxon>
        <taxon>Eptatretinae</taxon>
        <taxon>Eptatretus</taxon>
    </lineage>
</organism>
<dbReference type="Pfam" id="PF13855">
    <property type="entry name" value="LRR_8"/>
    <property type="match status" value="1"/>
</dbReference>
<dbReference type="InterPro" id="IPR003591">
    <property type="entry name" value="Leu-rich_rpt_typical-subtyp"/>
</dbReference>
<dbReference type="AlphaFoldDB" id="A0A8C4Q7E6"/>
<evidence type="ECO:0000313" key="4">
    <source>
        <dbReference type="Proteomes" id="UP000694388"/>
    </source>
</evidence>
<sequence>MEGGADHMLDLSSRGLRHPPPPLFAFTHLLKLYLSGNRLRTLPEELSQLHCLRILALDSNKLEEVPPPVCALRELCRLYLGSNRLQTLPEDLRHLENLKALWLENNFFRHFPPVLCKLLQLRALQLGDNRLRSLPVGLSAASNLRGLWLYGNRFDEFPKVLCRMDVLEVIDLDRNHIFAFPNLEHLVHLSLLSYDHNPCGGIPQVALGVTLVGDALFFWFVGYRLFTPKCPSPPPLGLTLTSTLQLVFTPAHISFCSSSSMSLNHVSKKTPKERLFSFYYKSLYVARN</sequence>
<dbReference type="PROSITE" id="PS51450">
    <property type="entry name" value="LRR"/>
    <property type="match status" value="2"/>
</dbReference>
<protein>
    <submittedName>
        <fullName evidence="3">Leucine rich repeat containing 10</fullName>
    </submittedName>
</protein>
<dbReference type="Ensembl" id="ENSEBUT00000011437.1">
    <property type="protein sequence ID" value="ENSEBUP00000010881.1"/>
    <property type="gene ID" value="ENSEBUG00000006992.1"/>
</dbReference>
<dbReference type="InterPro" id="IPR050216">
    <property type="entry name" value="LRR_domain-containing"/>
</dbReference>
<name>A0A8C4Q7E6_EPTBU</name>
<dbReference type="InterPro" id="IPR001611">
    <property type="entry name" value="Leu-rich_rpt"/>
</dbReference>
<keyword evidence="2" id="KW-0677">Repeat</keyword>
<dbReference type="SMART" id="SM00369">
    <property type="entry name" value="LRR_TYP"/>
    <property type="match status" value="5"/>
</dbReference>
<evidence type="ECO:0000256" key="2">
    <source>
        <dbReference type="ARBA" id="ARBA00022737"/>
    </source>
</evidence>
<accession>A0A8C4Q7E6</accession>
<dbReference type="SUPFAM" id="SSF52058">
    <property type="entry name" value="L domain-like"/>
    <property type="match status" value="1"/>
</dbReference>
<dbReference type="Pfam" id="PF00560">
    <property type="entry name" value="LRR_1"/>
    <property type="match status" value="1"/>
</dbReference>
<dbReference type="PANTHER" id="PTHR48051:SF51">
    <property type="entry name" value="LEUCINE-RICH REPEAT-CONTAINING PROTEIN 10B"/>
    <property type="match status" value="1"/>
</dbReference>
<proteinExistence type="predicted"/>
<dbReference type="Proteomes" id="UP000694388">
    <property type="component" value="Unplaced"/>
</dbReference>
<reference evidence="3" key="1">
    <citation type="submission" date="2025-08" db="UniProtKB">
        <authorList>
            <consortium name="Ensembl"/>
        </authorList>
    </citation>
    <scope>IDENTIFICATION</scope>
</reference>
<dbReference type="OMA" id="YDHNPVR"/>
<reference evidence="3" key="2">
    <citation type="submission" date="2025-09" db="UniProtKB">
        <authorList>
            <consortium name="Ensembl"/>
        </authorList>
    </citation>
    <scope>IDENTIFICATION</scope>
</reference>
<keyword evidence="1" id="KW-0433">Leucine-rich repeat</keyword>
<dbReference type="GO" id="GO:0005737">
    <property type="term" value="C:cytoplasm"/>
    <property type="evidence" value="ECO:0007669"/>
    <property type="project" value="TreeGrafter"/>
</dbReference>
<dbReference type="GeneTree" id="ENSGT00940000155040"/>
<evidence type="ECO:0000256" key="1">
    <source>
        <dbReference type="ARBA" id="ARBA00022614"/>
    </source>
</evidence>